<dbReference type="Gene3D" id="1.10.220.100">
    <property type="entry name" value="conserved c-terminal region of ge- 1"/>
    <property type="match status" value="1"/>
</dbReference>
<name>A0AAD5Y3H7_9FUNG</name>
<keyword evidence="9" id="KW-0418">Kinase</keyword>
<evidence type="ECO:0000259" key="7">
    <source>
        <dbReference type="Pfam" id="PF16529"/>
    </source>
</evidence>
<evidence type="ECO:0000256" key="4">
    <source>
        <dbReference type="ARBA" id="ARBA00022574"/>
    </source>
</evidence>
<keyword evidence="4" id="KW-0853">WD repeat</keyword>
<dbReference type="InterPro" id="IPR045152">
    <property type="entry name" value="EDC4-like"/>
</dbReference>
<keyword evidence="10" id="KW-1185">Reference proteome</keyword>
<gene>
    <name evidence="9" type="primary">GE-1</name>
    <name evidence="9" type="ORF">HK099_004413</name>
</gene>
<keyword evidence="5" id="KW-0677">Repeat</keyword>
<dbReference type="InterPro" id="IPR015943">
    <property type="entry name" value="WD40/YVTN_repeat-like_dom_sf"/>
</dbReference>
<evidence type="ECO:0000256" key="3">
    <source>
        <dbReference type="ARBA" id="ARBA00022490"/>
    </source>
</evidence>
<dbReference type="Gene3D" id="2.130.10.10">
    <property type="entry name" value="YVTN repeat-like/Quinoprotein amine dehydrogenase"/>
    <property type="match status" value="1"/>
</dbReference>
<dbReference type="GO" id="GO:0031087">
    <property type="term" value="P:deadenylation-independent decapping of nuclear-transcribed mRNA"/>
    <property type="evidence" value="ECO:0007669"/>
    <property type="project" value="InterPro"/>
</dbReference>
<keyword evidence="9" id="KW-0808">Transferase</keyword>
<evidence type="ECO:0000256" key="5">
    <source>
        <dbReference type="ARBA" id="ARBA00022737"/>
    </source>
</evidence>
<evidence type="ECO:0000256" key="1">
    <source>
        <dbReference type="ARBA" id="ARBA00004201"/>
    </source>
</evidence>
<accession>A0AAD5Y3H7</accession>
<evidence type="ECO:0000313" key="9">
    <source>
        <dbReference type="EMBL" id="KAJ3226669.1"/>
    </source>
</evidence>
<evidence type="ECO:0000256" key="6">
    <source>
        <dbReference type="ARBA" id="ARBA00023054"/>
    </source>
</evidence>
<feature type="domain" description="Enhancer of mRNA-decapping protein 4 WD40 repeat region" evidence="7">
    <location>
        <begin position="163"/>
        <end position="449"/>
    </location>
</feature>
<dbReference type="PANTHER" id="PTHR15598">
    <property type="entry name" value="ENHANCER OF MRNA-DECAPPING PROTEIN 4"/>
    <property type="match status" value="1"/>
</dbReference>
<proteinExistence type="inferred from homology"/>
<evidence type="ECO:0000259" key="8">
    <source>
        <dbReference type="Pfam" id="PF21289"/>
    </source>
</evidence>
<comment type="subcellular location">
    <subcellularLocation>
        <location evidence="1">Cytoplasm</location>
        <location evidence="1">P-body</location>
    </subcellularLocation>
</comment>
<dbReference type="InterPro" id="IPR044938">
    <property type="entry name" value="EDC4_C_sf"/>
</dbReference>
<dbReference type="GO" id="GO:0000932">
    <property type="term" value="C:P-body"/>
    <property type="evidence" value="ECO:0007669"/>
    <property type="project" value="UniProtKB-SubCell"/>
</dbReference>
<organism evidence="9 10">
    <name type="scientific">Clydaea vesicula</name>
    <dbReference type="NCBI Taxonomy" id="447962"/>
    <lineage>
        <taxon>Eukaryota</taxon>
        <taxon>Fungi</taxon>
        <taxon>Fungi incertae sedis</taxon>
        <taxon>Chytridiomycota</taxon>
        <taxon>Chytridiomycota incertae sedis</taxon>
        <taxon>Chytridiomycetes</taxon>
        <taxon>Lobulomycetales</taxon>
        <taxon>Lobulomycetaceae</taxon>
        <taxon>Clydaea</taxon>
    </lineage>
</organism>
<evidence type="ECO:0000313" key="10">
    <source>
        <dbReference type="Proteomes" id="UP001211065"/>
    </source>
</evidence>
<dbReference type="Pfam" id="PF16529">
    <property type="entry name" value="Ge1_WD40"/>
    <property type="match status" value="1"/>
</dbReference>
<dbReference type="Pfam" id="PF21289">
    <property type="entry name" value="EDC4_C"/>
    <property type="match status" value="1"/>
</dbReference>
<comment type="caution">
    <text evidence="9">The sequence shown here is derived from an EMBL/GenBank/DDBJ whole genome shotgun (WGS) entry which is preliminary data.</text>
</comment>
<evidence type="ECO:0000256" key="2">
    <source>
        <dbReference type="ARBA" id="ARBA00009639"/>
    </source>
</evidence>
<sequence>MQSNEAGLNLLNLLKGGPNQSQELQQTNQLKNANTQQQQNPHHFNLLSILQQPQQSINFQENTEKFIENQIDLNNYRKEQSYFHSEDYTKKQTEQQLTDGLKNLLFSSKSNTTPASVKKFAGFRIKKNFFYLDFENDEKLVSEIPLDSKPISLVPSKIVDCKVGNLICVNRNFICYAVRGGKIRVIHQRTGVMSLLKGHEAQLFDIKILETGINKSSLLSICEGGDFVYWNLEKLPENDEIKFTLIFKIKSTAKKFIRVEWSKTEYKFCLSTSHSDFFSFDLQLFDYPLGSVFDIEEISNLNGAARVSIENNEEIKDISFSTDGSVLAVASSKMVHFYSTDIKNIELLRKFMLPSPVNDEIMSLLLCSSKNQNIHYTGPLLMILSFKNNSELCVYNLLNFEKLGFLSFGFGPNKNFENKFANFLYVEEAAKLIYCCAQKSSIFVLSVSTSVRLEDDERVEKPYNLLDILLDNSSTRNIKLIGEANFEYLIGFSISDPILSLVSERSNEDGEDFNIFAIQPKAVQQYHITSEVCLPPDWESSGFLKCENYESLEVVEEEEIKTPTPNLMKQNLEEIVEQAHISTEEIKECITVQNDQVTEINSARLTKSTELDPMKVDQDFNLKKRVSFSDLTDAGKMEEFDNGLHVRIKSPPPEDALPAPILVDELDLKRKNSGELLIANTKIDGLSDKCKMEENKASIGENLKIELADVVEKRICKSMQLMNEKALVDVIPKLLNRPKVVEAIANSVSTSVKPVVEKLLKESFKNIFMPGMEKAVQAMFTQIHVSLEKGLEEVFQSHQVTDQAQLLILQKLEKVLCVIQEKVITSQQESGKISFESMQEFFSKSSQDLNSTLQATVSNEIRKVIDNNSGINQLSATPNTPFGPFSSEFDIRVLLDEILESKNYEHVFTKVLGSSDLNSVVYVISKVSVKDVFNGEEVLLSQPVILSLIHQLSLDFKKQSQLKLIWLKECLLNLELENVSIQQHLKKVIRLVYNRLDEFNQFIIINSNSGEEVSAVEKNKITAILKINKMILMILRGML</sequence>
<dbReference type="EMBL" id="JADGJW010000031">
    <property type="protein sequence ID" value="KAJ3226669.1"/>
    <property type="molecule type" value="Genomic_DNA"/>
</dbReference>
<dbReference type="InterPro" id="IPR036322">
    <property type="entry name" value="WD40_repeat_dom_sf"/>
</dbReference>
<dbReference type="InterPro" id="IPR032401">
    <property type="entry name" value="EDC4_WD40"/>
</dbReference>
<protein>
    <submittedName>
        <fullName evidence="9">G-type lectin S-receptor-like serine/threonine-protein kinase SRK</fullName>
    </submittedName>
</protein>
<dbReference type="GO" id="GO:0016301">
    <property type="term" value="F:kinase activity"/>
    <property type="evidence" value="ECO:0007669"/>
    <property type="project" value="UniProtKB-KW"/>
</dbReference>
<reference evidence="9" key="1">
    <citation type="submission" date="2020-05" db="EMBL/GenBank/DDBJ databases">
        <title>Phylogenomic resolution of chytrid fungi.</title>
        <authorList>
            <person name="Stajich J.E."/>
            <person name="Amses K."/>
            <person name="Simmons R."/>
            <person name="Seto K."/>
            <person name="Myers J."/>
            <person name="Bonds A."/>
            <person name="Quandt C.A."/>
            <person name="Barry K."/>
            <person name="Liu P."/>
            <person name="Grigoriev I."/>
            <person name="Longcore J.E."/>
            <person name="James T.Y."/>
        </authorList>
    </citation>
    <scope>NUCLEOTIDE SEQUENCE</scope>
    <source>
        <strain evidence="9">JEL0476</strain>
    </source>
</reference>
<feature type="domain" description="Enhancer of mRNA-decapping protein 4 C-terminal" evidence="8">
    <location>
        <begin position="897"/>
        <end position="1001"/>
    </location>
</feature>
<dbReference type="AlphaFoldDB" id="A0AAD5Y3H7"/>
<keyword evidence="3" id="KW-0963">Cytoplasm</keyword>
<comment type="similarity">
    <text evidence="2">Belongs to the WD repeat EDC4 family.</text>
</comment>
<dbReference type="SUPFAM" id="SSF50978">
    <property type="entry name" value="WD40 repeat-like"/>
    <property type="match status" value="1"/>
</dbReference>
<dbReference type="PANTHER" id="PTHR15598:SF5">
    <property type="entry name" value="ENHANCER OF MRNA-DECAPPING PROTEIN 4"/>
    <property type="match status" value="1"/>
</dbReference>
<dbReference type="InterPro" id="IPR049404">
    <property type="entry name" value="EDC4_C"/>
</dbReference>
<keyword evidence="6" id="KW-0175">Coiled coil</keyword>
<dbReference type="Proteomes" id="UP001211065">
    <property type="component" value="Unassembled WGS sequence"/>
</dbReference>